<dbReference type="AlphaFoldDB" id="A0A9P0HRR3"/>
<keyword evidence="2" id="KW-1185">Reference proteome</keyword>
<dbReference type="OrthoDB" id="6414280at2759"/>
<accession>A0A9P0HRR3</accession>
<gene>
    <name evidence="1" type="ORF">NEZAVI_LOCUS14400</name>
</gene>
<sequence>MRAKSFLVVFTCIVATTILILTFGDQHPKIQSLVSETHRQLKNNLRNIKDKFDGKADVKKLEADERYLSLLGFGENARLYPDDIWHNSSLPVIVTYILQGDTEQGVGLARNIAHFLPNHTLLVYYFGLPDQDYQALATYCNSSRCVLVKFDLSVFPSHVSDDKIHAFRPLIIQDALSRAGAVLYLDSDQRVVTSRLEPLLAKTRASSLVTWRTKKPVTALTHPRMFKYFSAKMDSFYFLPMVEVARLLVFNTGSVHAHIMLPWVQCALTHDCILPIGAQSGGCRFDKKPYYRYSGCHSYDASALNIVLGLHFKFDADQYALWEEEVYFKKAADLLSADNTTDLSPL</sequence>
<dbReference type="Proteomes" id="UP001152798">
    <property type="component" value="Chromosome 6"/>
</dbReference>
<proteinExistence type="predicted"/>
<organism evidence="1 2">
    <name type="scientific">Nezara viridula</name>
    <name type="common">Southern green stink bug</name>
    <name type="synonym">Cimex viridulus</name>
    <dbReference type="NCBI Taxonomy" id="85310"/>
    <lineage>
        <taxon>Eukaryota</taxon>
        <taxon>Metazoa</taxon>
        <taxon>Ecdysozoa</taxon>
        <taxon>Arthropoda</taxon>
        <taxon>Hexapoda</taxon>
        <taxon>Insecta</taxon>
        <taxon>Pterygota</taxon>
        <taxon>Neoptera</taxon>
        <taxon>Paraneoptera</taxon>
        <taxon>Hemiptera</taxon>
        <taxon>Heteroptera</taxon>
        <taxon>Panheteroptera</taxon>
        <taxon>Pentatomomorpha</taxon>
        <taxon>Pentatomoidea</taxon>
        <taxon>Pentatomidae</taxon>
        <taxon>Pentatominae</taxon>
        <taxon>Nezara</taxon>
    </lineage>
</organism>
<dbReference type="PANTHER" id="PTHR31389">
    <property type="entry name" value="LD39211P"/>
    <property type="match status" value="1"/>
</dbReference>
<dbReference type="EMBL" id="OV725082">
    <property type="protein sequence ID" value="CAH1406472.1"/>
    <property type="molecule type" value="Genomic_DNA"/>
</dbReference>
<name>A0A9P0HRR3_NEZVI</name>
<evidence type="ECO:0000313" key="1">
    <source>
        <dbReference type="EMBL" id="CAH1406472.1"/>
    </source>
</evidence>
<evidence type="ECO:0000313" key="2">
    <source>
        <dbReference type="Proteomes" id="UP001152798"/>
    </source>
</evidence>
<dbReference type="PANTHER" id="PTHR31389:SF4">
    <property type="entry name" value="LD39211P"/>
    <property type="match status" value="1"/>
</dbReference>
<reference evidence="1" key="1">
    <citation type="submission" date="2022-01" db="EMBL/GenBank/DDBJ databases">
        <authorList>
            <person name="King R."/>
        </authorList>
    </citation>
    <scope>NUCLEOTIDE SEQUENCE</scope>
</reference>
<protein>
    <submittedName>
        <fullName evidence="1">Uncharacterized protein</fullName>
    </submittedName>
</protein>